<evidence type="ECO:0000313" key="2">
    <source>
        <dbReference type="Proteomes" id="UP000593565"/>
    </source>
</evidence>
<dbReference type="EMBL" id="JAAGNN010000017">
    <property type="protein sequence ID" value="KAF4077916.1"/>
    <property type="molecule type" value="Genomic_DNA"/>
</dbReference>
<reference evidence="1 2" key="1">
    <citation type="submission" date="2020-02" db="EMBL/GenBank/DDBJ databases">
        <title>A chromosome-scale genome assembly of the black bullhead catfish (Ameiurus melas).</title>
        <authorList>
            <person name="Wen M."/>
            <person name="Zham M."/>
            <person name="Cabau C."/>
            <person name="Klopp C."/>
            <person name="Donnadieu C."/>
            <person name="Roques C."/>
            <person name="Bouchez O."/>
            <person name="Lampietro C."/>
            <person name="Jouanno E."/>
            <person name="Herpin A."/>
            <person name="Louis A."/>
            <person name="Berthelot C."/>
            <person name="Parey E."/>
            <person name="Roest-Crollius H."/>
            <person name="Braasch I."/>
            <person name="Postlethwait J."/>
            <person name="Robinson-Rechavi M."/>
            <person name="Echchiki A."/>
            <person name="Begum T."/>
            <person name="Montfort J."/>
            <person name="Schartl M."/>
            <person name="Bobe J."/>
            <person name="Guiguen Y."/>
        </authorList>
    </citation>
    <scope>NUCLEOTIDE SEQUENCE [LARGE SCALE GENOMIC DNA]</scope>
    <source>
        <strain evidence="1">M_S1</strain>
        <tissue evidence="1">Blood</tissue>
    </source>
</reference>
<dbReference type="AlphaFoldDB" id="A0A7J6A580"/>
<evidence type="ECO:0000313" key="1">
    <source>
        <dbReference type="EMBL" id="KAF4077916.1"/>
    </source>
</evidence>
<comment type="caution">
    <text evidence="1">The sequence shown here is derived from an EMBL/GenBank/DDBJ whole genome shotgun (WGS) entry which is preliminary data.</text>
</comment>
<dbReference type="Proteomes" id="UP000593565">
    <property type="component" value="Unassembled WGS sequence"/>
</dbReference>
<gene>
    <name evidence="1" type="ORF">AMELA_G00193460</name>
</gene>
<protein>
    <submittedName>
        <fullName evidence="1">Uncharacterized protein</fullName>
    </submittedName>
</protein>
<sequence length="102" mass="11313">MENLIYLSMAEGIHRVRRRQAKEGENGKKGVFFFPFLARSQPSVPCMRLSAQTSNTHLCDSFSISSSAGAQASLTQKMKLNMKSRCSPEITMGPTSQMALLR</sequence>
<proteinExistence type="predicted"/>
<keyword evidence="2" id="KW-1185">Reference proteome</keyword>
<organism evidence="1 2">
    <name type="scientific">Ameiurus melas</name>
    <name type="common">Black bullhead</name>
    <name type="synonym">Silurus melas</name>
    <dbReference type="NCBI Taxonomy" id="219545"/>
    <lineage>
        <taxon>Eukaryota</taxon>
        <taxon>Metazoa</taxon>
        <taxon>Chordata</taxon>
        <taxon>Craniata</taxon>
        <taxon>Vertebrata</taxon>
        <taxon>Euteleostomi</taxon>
        <taxon>Actinopterygii</taxon>
        <taxon>Neopterygii</taxon>
        <taxon>Teleostei</taxon>
        <taxon>Ostariophysi</taxon>
        <taxon>Siluriformes</taxon>
        <taxon>Ictaluridae</taxon>
        <taxon>Ameiurus</taxon>
    </lineage>
</organism>
<name>A0A7J6A580_AMEME</name>
<accession>A0A7J6A580</accession>